<feature type="transmembrane region" description="Helical" evidence="5">
    <location>
        <begin position="424"/>
        <end position="445"/>
    </location>
</feature>
<keyword evidence="5" id="KW-0813">Transport</keyword>
<name>A0A8J7SLR3_9BACT</name>
<dbReference type="InterPro" id="IPR035906">
    <property type="entry name" value="MetI-like_sf"/>
</dbReference>
<comment type="similarity">
    <text evidence="5">Belongs to the binding-protein-dependent transport system permease family.</text>
</comment>
<keyword evidence="8" id="KW-1185">Reference proteome</keyword>
<proteinExistence type="inferred from homology"/>
<protein>
    <submittedName>
        <fullName evidence="7">ABC transporter permease subunit</fullName>
    </submittedName>
</protein>
<dbReference type="GO" id="GO:0042884">
    <property type="term" value="P:microcin transport"/>
    <property type="evidence" value="ECO:0007669"/>
    <property type="project" value="TreeGrafter"/>
</dbReference>
<feature type="domain" description="ABC transmembrane type-1" evidence="6">
    <location>
        <begin position="307"/>
        <end position="495"/>
    </location>
</feature>
<dbReference type="Gene3D" id="1.10.3720.10">
    <property type="entry name" value="MetI-like"/>
    <property type="match status" value="1"/>
</dbReference>
<dbReference type="GO" id="GO:0005886">
    <property type="term" value="C:plasma membrane"/>
    <property type="evidence" value="ECO:0007669"/>
    <property type="project" value="UniProtKB-SubCell"/>
</dbReference>
<feature type="transmembrane region" description="Helical" evidence="5">
    <location>
        <begin position="368"/>
        <end position="388"/>
    </location>
</feature>
<dbReference type="CDD" id="cd06261">
    <property type="entry name" value="TM_PBP2"/>
    <property type="match status" value="1"/>
</dbReference>
<comment type="subcellular location">
    <subcellularLocation>
        <location evidence="1 5">Cell membrane</location>
        <topology evidence="1 5">Multi-pass membrane protein</topology>
    </subcellularLocation>
</comment>
<dbReference type="RefSeq" id="WP_200312514.1">
    <property type="nucleotide sequence ID" value="NZ_JAENIM010000045.1"/>
</dbReference>
<sequence>MRKLAISLILLGVIAIAGWACGLALPTLSWPFQLHVAFGYICSIVVLVIGIGLLCKRQKHFNFKPMTVRRLQRFKSIRRGYVAFILLIAMILLAALDQLVVGKRALVVYYDGQLSFPALMQNPLMGEQFGLTGDAAVSEPNYRKLKKDFAREDQGNWLLMPLIPYDSSNDSIPAVSESLELRDGVYFSKRTGLPYSGLAASLYDVEEPTSMHIRYRLREGIKQGVADGWDEQKERVYSATYQQGNASQENYSGAGELADFLNAEVTDLRIVHYNPAPPLPAEKLYLGTNSKGLDVIAYLYGGLQVNIKAALLYIPCVYLIGVTVGLLMGYFGGTVDILVQRLIEIFSNIPFLFVVLIMSSLLPDQLRGLGLILAILILFGWMGMTYLMRTAALKEKQRDYVAAARVLGASTPRIIFRHILPNSVAILVTLIPFSVSGIVLALTSLDYLGFGLPSEYATWGQLLQDGLNNLSSPWIVSSAFTMLVLLLVLVTFVGEAIREAFDPKKFTTYR</sequence>
<feature type="transmembrane region" description="Helical" evidence="5">
    <location>
        <begin position="310"/>
        <end position="330"/>
    </location>
</feature>
<accession>A0A8J7SLR3</accession>
<dbReference type="EMBL" id="JAENIM010000045">
    <property type="protein sequence ID" value="MBK1792506.1"/>
    <property type="molecule type" value="Genomic_DNA"/>
</dbReference>
<reference evidence="7" key="1">
    <citation type="submission" date="2021-01" db="EMBL/GenBank/DDBJ databases">
        <title>Modified the classification status of verrucomicrobia.</title>
        <authorList>
            <person name="Feng X."/>
        </authorList>
    </citation>
    <scope>NUCLEOTIDE SEQUENCE</scope>
    <source>
        <strain evidence="7">_KCTC 22039</strain>
    </source>
</reference>
<evidence type="ECO:0000313" key="7">
    <source>
        <dbReference type="EMBL" id="MBK1792506.1"/>
    </source>
</evidence>
<evidence type="ECO:0000259" key="6">
    <source>
        <dbReference type="PROSITE" id="PS50928"/>
    </source>
</evidence>
<evidence type="ECO:0000256" key="2">
    <source>
        <dbReference type="ARBA" id="ARBA00022692"/>
    </source>
</evidence>
<evidence type="ECO:0000256" key="3">
    <source>
        <dbReference type="ARBA" id="ARBA00022989"/>
    </source>
</evidence>
<evidence type="ECO:0000313" key="8">
    <source>
        <dbReference type="Proteomes" id="UP000624703"/>
    </source>
</evidence>
<gene>
    <name evidence="7" type="ORF">JIN82_15180</name>
</gene>
<feature type="transmembrane region" description="Helical" evidence="5">
    <location>
        <begin position="474"/>
        <end position="497"/>
    </location>
</feature>
<comment type="caution">
    <text evidence="7">The sequence shown here is derived from an EMBL/GenBank/DDBJ whole genome shotgun (WGS) entry which is preliminary data.</text>
</comment>
<dbReference type="PANTHER" id="PTHR30325:SF0">
    <property type="entry name" value="INNER MEMBRANE ABC TRANSPORTER PERMEASE PROTEIN YEJE"/>
    <property type="match status" value="1"/>
</dbReference>
<dbReference type="PANTHER" id="PTHR30325">
    <property type="entry name" value="MEMBRANE COMPONENT OF ABC TRANSPORTER"/>
    <property type="match status" value="1"/>
</dbReference>
<dbReference type="Pfam" id="PF00528">
    <property type="entry name" value="BPD_transp_1"/>
    <property type="match status" value="1"/>
</dbReference>
<evidence type="ECO:0000256" key="1">
    <source>
        <dbReference type="ARBA" id="ARBA00004651"/>
    </source>
</evidence>
<dbReference type="GO" id="GO:0055085">
    <property type="term" value="P:transmembrane transport"/>
    <property type="evidence" value="ECO:0007669"/>
    <property type="project" value="InterPro"/>
</dbReference>
<evidence type="ECO:0000256" key="4">
    <source>
        <dbReference type="ARBA" id="ARBA00023136"/>
    </source>
</evidence>
<dbReference type="SUPFAM" id="SSF161098">
    <property type="entry name" value="MetI-like"/>
    <property type="match status" value="1"/>
</dbReference>
<feature type="transmembrane region" description="Helical" evidence="5">
    <location>
        <begin position="34"/>
        <end position="55"/>
    </location>
</feature>
<keyword evidence="3 5" id="KW-1133">Transmembrane helix</keyword>
<organism evidence="7 8">
    <name type="scientific">Persicirhabdus sediminis</name>
    <dbReference type="NCBI Taxonomy" id="454144"/>
    <lineage>
        <taxon>Bacteria</taxon>
        <taxon>Pseudomonadati</taxon>
        <taxon>Verrucomicrobiota</taxon>
        <taxon>Verrucomicrobiia</taxon>
        <taxon>Verrucomicrobiales</taxon>
        <taxon>Verrucomicrobiaceae</taxon>
        <taxon>Persicirhabdus</taxon>
    </lineage>
</organism>
<keyword evidence="4 5" id="KW-0472">Membrane</keyword>
<feature type="transmembrane region" description="Helical" evidence="5">
    <location>
        <begin position="342"/>
        <end position="362"/>
    </location>
</feature>
<keyword evidence="2 5" id="KW-0812">Transmembrane</keyword>
<feature type="transmembrane region" description="Helical" evidence="5">
    <location>
        <begin position="76"/>
        <end position="96"/>
    </location>
</feature>
<dbReference type="AlphaFoldDB" id="A0A8J7SLR3"/>
<dbReference type="PROSITE" id="PS50928">
    <property type="entry name" value="ABC_TM1"/>
    <property type="match status" value="1"/>
</dbReference>
<dbReference type="Proteomes" id="UP000624703">
    <property type="component" value="Unassembled WGS sequence"/>
</dbReference>
<dbReference type="InterPro" id="IPR000515">
    <property type="entry name" value="MetI-like"/>
</dbReference>
<evidence type="ECO:0000256" key="5">
    <source>
        <dbReference type="RuleBase" id="RU363032"/>
    </source>
</evidence>